<dbReference type="EMBL" id="WODC01000005">
    <property type="protein sequence ID" value="MUM77675.1"/>
    <property type="molecule type" value="Genomic_DNA"/>
</dbReference>
<name>A0A7K1KNK4_9BACT</name>
<evidence type="ECO:0000313" key="4">
    <source>
        <dbReference type="Proteomes" id="UP000461162"/>
    </source>
</evidence>
<dbReference type="RefSeq" id="WP_155934078.1">
    <property type="nucleotide sequence ID" value="NZ_WODC01000005.1"/>
</dbReference>
<dbReference type="InterPro" id="IPR007844">
    <property type="entry name" value="AsmA"/>
</dbReference>
<feature type="region of interest" description="Disordered" evidence="1">
    <location>
        <begin position="662"/>
        <end position="682"/>
    </location>
</feature>
<dbReference type="PANTHER" id="PTHR30441:SF4">
    <property type="entry name" value="PROTEIN ASMA"/>
    <property type="match status" value="1"/>
</dbReference>
<evidence type="ECO:0000259" key="2">
    <source>
        <dbReference type="Pfam" id="PF05170"/>
    </source>
</evidence>
<reference evidence="3 4" key="1">
    <citation type="submission" date="2019-11" db="EMBL/GenBank/DDBJ databases">
        <title>Pseudodesulfovibrio alkaliphilus, sp. nov., an alkaliphilic sulfate-reducing bacteria from mud volcano of Taman peninsula, Russia.</title>
        <authorList>
            <person name="Frolova A."/>
            <person name="Merkel A.Y."/>
            <person name="Slobodkin A.I."/>
        </authorList>
    </citation>
    <scope>NUCLEOTIDE SEQUENCE [LARGE SCALE GENOMIC DNA]</scope>
    <source>
        <strain evidence="3 4">F-1</strain>
    </source>
</reference>
<protein>
    <submittedName>
        <fullName evidence="3">AsmA family protein</fullName>
    </submittedName>
</protein>
<dbReference type="Pfam" id="PF05170">
    <property type="entry name" value="AsmA"/>
    <property type="match status" value="2"/>
</dbReference>
<dbReference type="AlphaFoldDB" id="A0A7K1KNK4"/>
<evidence type="ECO:0000256" key="1">
    <source>
        <dbReference type="SAM" id="MobiDB-lite"/>
    </source>
</evidence>
<dbReference type="GO" id="GO:0005886">
    <property type="term" value="C:plasma membrane"/>
    <property type="evidence" value="ECO:0007669"/>
    <property type="project" value="TreeGrafter"/>
</dbReference>
<proteinExistence type="predicted"/>
<comment type="caution">
    <text evidence="3">The sequence shown here is derived from an EMBL/GenBank/DDBJ whole genome shotgun (WGS) entry which is preliminary data.</text>
</comment>
<feature type="domain" description="AsmA" evidence="2">
    <location>
        <begin position="1"/>
        <end position="200"/>
    </location>
</feature>
<evidence type="ECO:0000313" key="3">
    <source>
        <dbReference type="EMBL" id="MUM77675.1"/>
    </source>
</evidence>
<dbReference type="InterPro" id="IPR052894">
    <property type="entry name" value="AsmA-related"/>
</dbReference>
<feature type="compositionally biased region" description="Low complexity" evidence="1">
    <location>
        <begin position="367"/>
        <end position="386"/>
    </location>
</feature>
<dbReference type="GO" id="GO:0090313">
    <property type="term" value="P:regulation of protein targeting to membrane"/>
    <property type="evidence" value="ECO:0007669"/>
    <property type="project" value="TreeGrafter"/>
</dbReference>
<feature type="compositionally biased region" description="Basic and acidic residues" evidence="1">
    <location>
        <begin position="665"/>
        <end position="682"/>
    </location>
</feature>
<accession>A0A7K1KNK4</accession>
<dbReference type="Proteomes" id="UP000461162">
    <property type="component" value="Unassembled WGS sequence"/>
</dbReference>
<gene>
    <name evidence="3" type="ORF">GKC30_08520</name>
</gene>
<feature type="compositionally biased region" description="Low complexity" evidence="1">
    <location>
        <begin position="138"/>
        <end position="153"/>
    </location>
</feature>
<organism evidence="3 4">
    <name type="scientific">Pseudodesulfovibrio alkaliphilus</name>
    <dbReference type="NCBI Taxonomy" id="2661613"/>
    <lineage>
        <taxon>Bacteria</taxon>
        <taxon>Pseudomonadati</taxon>
        <taxon>Thermodesulfobacteriota</taxon>
        <taxon>Desulfovibrionia</taxon>
        <taxon>Desulfovibrionales</taxon>
        <taxon>Desulfovibrionaceae</taxon>
    </lineage>
</organism>
<feature type="region of interest" description="Disordered" evidence="1">
    <location>
        <begin position="132"/>
        <end position="153"/>
    </location>
</feature>
<feature type="region of interest" description="Disordered" evidence="1">
    <location>
        <begin position="359"/>
        <end position="386"/>
    </location>
</feature>
<keyword evidence="4" id="KW-1185">Reference proteome</keyword>
<sequence length="687" mass="71836">MTKPLKIGLIAIGSLLALFVAAAVVLVLTVDPNKYKDEISQLVKEQTGRDLVFEGDIGFSFFPWLGLEVGPVALGNRPGFSPEAMIRISRAEASIRLLPLLSGEVSIGVIALDGFTANLAVNAQGVNNWDDLAKPDDTAAPAPTPQQDQTADTAAGQSIKDISVLGVEITNASLFYADAAAGTAVSLVNLGLVVGEIGDKRPFPFELAFDLTLDQAADKPKITTRPKLAGTAVIDLKAAAFDVTDLTLDALGMRLSGFAYVKAKDGLAYSGEVDLARTSLREIMKQVGVEPPVTADKAALSALAAALKFNGTDNAAIIESLRVTLDDTTITGTGSVKNFAKPAMEFAINVDDIDADRYMPPAGAAEPSADTAAKASPADASPASEPDLTALRELDLNGRITVGKAKAMNLRVADVLCQIVARGGVLTVSPFTAKLYDGTLDATTVLDARPAAAAWKAQAAVSGVQAGPLLKDMTGKEQVLGTAVVKYDLSGTGLTPDAIKRSLSGTASFAFTDGAINGINVAKMLRDAFNTLRGRPASGDEPMRTDFAELLGSARITNGHIVNDDLLMKSPLLRLTGKGWADLPKDSVDYLATVTVVGTLKGQDGASVEELTGLPLPIRARGSLADPSISLDMKALAEALLKGSFKEGAKGIEETLRQTILGRGRTSDEATKEPERKSPADLLKKLF</sequence>
<dbReference type="PANTHER" id="PTHR30441">
    <property type="entry name" value="DUF748 DOMAIN-CONTAINING PROTEIN"/>
    <property type="match status" value="1"/>
</dbReference>
<feature type="domain" description="AsmA" evidence="2">
    <location>
        <begin position="278"/>
        <end position="565"/>
    </location>
</feature>